<keyword evidence="5" id="KW-0175">Coiled coil</keyword>
<gene>
    <name evidence="9" type="ORF">KVV02_004647</name>
</gene>
<feature type="region of interest" description="Disordered" evidence="6">
    <location>
        <begin position="408"/>
        <end position="467"/>
    </location>
</feature>
<feature type="domain" description="Myb-like" evidence="7">
    <location>
        <begin position="189"/>
        <end position="232"/>
    </location>
</feature>
<dbReference type="EMBL" id="JAIFTL010000256">
    <property type="protein sequence ID" value="KAG9320804.1"/>
    <property type="molecule type" value="Genomic_DNA"/>
</dbReference>
<dbReference type="PANTHER" id="PTHR46621">
    <property type="entry name" value="SNRNA-ACTIVATING PROTEIN COMPLEX SUBUNIT 4"/>
    <property type="match status" value="1"/>
</dbReference>
<sequence>PLAVCTKSLRRSTGHPAPTARTLRPHNALAHEPSRRLFVSSSAIQTEALTESAASKVRATKTTKPTKPTKTTKSIRTGAKNTKWPQEVDDMILSLRNDNRTWEYIGLATKRASSACSDRYYTVLDPSLKQWTPAMFTKLDQMVEDGARWGDIAAALNSRIVTCMHQWRTLGKGTYRVKGMMSATNPLLWTPQEINAFWSAWHKHGTSNWKAIAAEIRTKSATECKQKFKILVMNAFKEAPGWVKLEVFNYISDTIKTARARRRQGITVVSKDVAGLGEEALVLRQQQLQWTPEEHEALLSAVEKYGLFSGWTNIRKQVKPYLDDEAVEAEYYKLNGVAIHKPEPTLASKADASKALEDLWTGEETEKLNTMLMKYSALPYWTDQASQHGVTPSDSDYDDLFKKPLSKTAVEKKPASNKKLGRTPSSSVSSSSLSSASSSSSTPTTAETIETSSSPSLSLSSSIEPDEQDQIWTKQRINRLKRLVSQQRQQEGATGQPVNWSWIANHIGPGIDASMCITRWQSLPDHQANLLLEPAKFWADSDTDRLIEGIVAHGRAWVLVQANYLSDRTTDSIRRKVSNLQKKRDRMVEEYKEIAVKLQKRGELEGSIDDYMHERLKESPVMVLAKRIDGAFEQYDRHQKAAPTKDSNPK</sequence>
<keyword evidence="3" id="KW-0804">Transcription</keyword>
<dbReference type="GO" id="GO:0000978">
    <property type="term" value="F:RNA polymerase II cis-regulatory region sequence-specific DNA binding"/>
    <property type="evidence" value="ECO:0007669"/>
    <property type="project" value="TreeGrafter"/>
</dbReference>
<evidence type="ECO:0000259" key="7">
    <source>
        <dbReference type="PROSITE" id="PS50090"/>
    </source>
</evidence>
<dbReference type="AlphaFoldDB" id="A0A9P8A1Q3"/>
<proteinExistence type="predicted"/>
<feature type="non-terminal residue" evidence="9">
    <location>
        <position position="1"/>
    </location>
</feature>
<dbReference type="GO" id="GO:0042795">
    <property type="term" value="P:snRNA transcription by RNA polymerase II"/>
    <property type="evidence" value="ECO:0007669"/>
    <property type="project" value="TreeGrafter"/>
</dbReference>
<feature type="domain" description="Myb-like" evidence="7">
    <location>
        <begin position="464"/>
        <end position="524"/>
    </location>
</feature>
<name>A0A9P8A1Q3_MORAP</name>
<feature type="region of interest" description="Disordered" evidence="6">
    <location>
        <begin position="1"/>
        <end position="21"/>
    </location>
</feature>
<evidence type="ECO:0000259" key="8">
    <source>
        <dbReference type="PROSITE" id="PS51293"/>
    </source>
</evidence>
<dbReference type="Gene3D" id="1.10.10.60">
    <property type="entry name" value="Homeodomain-like"/>
    <property type="match status" value="2"/>
</dbReference>
<dbReference type="PROSITE" id="PS51293">
    <property type="entry name" value="SANT"/>
    <property type="match status" value="1"/>
</dbReference>
<feature type="compositionally biased region" description="Low complexity" evidence="6">
    <location>
        <begin position="60"/>
        <end position="72"/>
    </location>
</feature>
<evidence type="ECO:0000256" key="5">
    <source>
        <dbReference type="SAM" id="Coils"/>
    </source>
</evidence>
<evidence type="ECO:0000256" key="3">
    <source>
        <dbReference type="ARBA" id="ARBA00023163"/>
    </source>
</evidence>
<keyword evidence="2" id="KW-0238">DNA-binding</keyword>
<dbReference type="PANTHER" id="PTHR46621:SF1">
    <property type="entry name" value="SNRNA-ACTIVATING PROTEIN COMPLEX SUBUNIT 4"/>
    <property type="match status" value="1"/>
</dbReference>
<evidence type="ECO:0000313" key="10">
    <source>
        <dbReference type="Proteomes" id="UP000717515"/>
    </source>
</evidence>
<keyword evidence="4" id="KW-0539">Nucleus</keyword>
<dbReference type="PROSITE" id="PS50090">
    <property type="entry name" value="MYB_LIKE"/>
    <property type="match status" value="3"/>
</dbReference>
<feature type="coiled-coil region" evidence="5">
    <location>
        <begin position="570"/>
        <end position="597"/>
    </location>
</feature>
<dbReference type="InterPro" id="IPR017884">
    <property type="entry name" value="SANT_dom"/>
</dbReference>
<feature type="domain" description="Myb-like" evidence="7">
    <location>
        <begin position="290"/>
        <end position="335"/>
    </location>
</feature>
<keyword evidence="1" id="KW-0805">Transcription regulation</keyword>
<protein>
    <submittedName>
        <fullName evidence="9">Uncharacterized protein</fullName>
    </submittedName>
</protein>
<dbReference type="GO" id="GO:0001006">
    <property type="term" value="F:RNA polymerase III type 3 promoter sequence-specific DNA binding"/>
    <property type="evidence" value="ECO:0007669"/>
    <property type="project" value="TreeGrafter"/>
</dbReference>
<feature type="compositionally biased region" description="Low complexity" evidence="6">
    <location>
        <begin position="423"/>
        <end position="463"/>
    </location>
</feature>
<dbReference type="InterPro" id="IPR009057">
    <property type="entry name" value="Homeodomain-like_sf"/>
</dbReference>
<feature type="domain" description="SANT" evidence="8">
    <location>
        <begin position="189"/>
        <end position="236"/>
    </location>
</feature>
<evidence type="ECO:0000256" key="4">
    <source>
        <dbReference type="ARBA" id="ARBA00023242"/>
    </source>
</evidence>
<dbReference type="CDD" id="cd00167">
    <property type="entry name" value="SANT"/>
    <property type="match status" value="1"/>
</dbReference>
<dbReference type="GO" id="GO:0019185">
    <property type="term" value="C:snRNA-activating protein complex"/>
    <property type="evidence" value="ECO:0007669"/>
    <property type="project" value="TreeGrafter"/>
</dbReference>
<dbReference type="Pfam" id="PF00249">
    <property type="entry name" value="Myb_DNA-binding"/>
    <property type="match status" value="2"/>
</dbReference>
<evidence type="ECO:0000256" key="1">
    <source>
        <dbReference type="ARBA" id="ARBA00023015"/>
    </source>
</evidence>
<evidence type="ECO:0000313" key="9">
    <source>
        <dbReference type="EMBL" id="KAG9320804.1"/>
    </source>
</evidence>
<reference evidence="9" key="1">
    <citation type="submission" date="2021-07" db="EMBL/GenBank/DDBJ databases">
        <title>Draft genome of Mortierella alpina, strain LL118, isolated from an aspen leaf litter sample.</title>
        <authorList>
            <person name="Yang S."/>
            <person name="Vinatzer B.A."/>
        </authorList>
    </citation>
    <scope>NUCLEOTIDE SEQUENCE</scope>
    <source>
        <strain evidence="9">LL118</strain>
    </source>
</reference>
<organism evidence="9 10">
    <name type="scientific">Mortierella alpina</name>
    <name type="common">Oleaginous fungus</name>
    <name type="synonym">Mortierella renispora</name>
    <dbReference type="NCBI Taxonomy" id="64518"/>
    <lineage>
        <taxon>Eukaryota</taxon>
        <taxon>Fungi</taxon>
        <taxon>Fungi incertae sedis</taxon>
        <taxon>Mucoromycota</taxon>
        <taxon>Mortierellomycotina</taxon>
        <taxon>Mortierellomycetes</taxon>
        <taxon>Mortierellales</taxon>
        <taxon>Mortierellaceae</taxon>
        <taxon>Mortierella</taxon>
    </lineage>
</organism>
<dbReference type="GO" id="GO:0042796">
    <property type="term" value="P:snRNA transcription by RNA polymerase III"/>
    <property type="evidence" value="ECO:0007669"/>
    <property type="project" value="TreeGrafter"/>
</dbReference>
<accession>A0A9P8A1Q3</accession>
<dbReference type="SUPFAM" id="SSF46689">
    <property type="entry name" value="Homeodomain-like"/>
    <property type="match status" value="1"/>
</dbReference>
<feature type="region of interest" description="Disordered" evidence="6">
    <location>
        <begin position="50"/>
        <end position="75"/>
    </location>
</feature>
<evidence type="ECO:0000256" key="6">
    <source>
        <dbReference type="SAM" id="MobiDB-lite"/>
    </source>
</evidence>
<dbReference type="Proteomes" id="UP000717515">
    <property type="component" value="Unassembled WGS sequence"/>
</dbReference>
<dbReference type="InterPro" id="IPR001005">
    <property type="entry name" value="SANT/Myb"/>
</dbReference>
<evidence type="ECO:0000256" key="2">
    <source>
        <dbReference type="ARBA" id="ARBA00023125"/>
    </source>
</evidence>
<comment type="caution">
    <text evidence="9">The sequence shown here is derived from an EMBL/GenBank/DDBJ whole genome shotgun (WGS) entry which is preliminary data.</text>
</comment>
<dbReference type="InterPro" id="IPR051575">
    <property type="entry name" value="Myb-like_DNA-bd"/>
</dbReference>
<dbReference type="SMART" id="SM00717">
    <property type="entry name" value="SANT"/>
    <property type="match status" value="4"/>
</dbReference>